<sequence length="119" mass="13392">MVFKVKKILISALLFTSLTAFNVHAEIKSGPILDTLYPTGFFHDKGDGLYIEFQSGAMPECSAGRGGQLSKSNPNYKELYSLLLTMMATKNFKGRIRYKETETKGWWHCSIEGVFAFPK</sequence>
<keyword evidence="3" id="KW-1185">Reference proteome</keyword>
<evidence type="ECO:0000256" key="1">
    <source>
        <dbReference type="SAM" id="SignalP"/>
    </source>
</evidence>
<evidence type="ECO:0000313" key="2">
    <source>
        <dbReference type="EMBL" id="GEM77739.1"/>
    </source>
</evidence>
<feature type="signal peptide" evidence="1">
    <location>
        <begin position="1"/>
        <end position="25"/>
    </location>
</feature>
<accession>A0A511QKB6</accession>
<dbReference type="Proteomes" id="UP000321922">
    <property type="component" value="Unassembled WGS sequence"/>
</dbReference>
<protein>
    <submittedName>
        <fullName evidence="2">Uncharacterized protein</fullName>
    </submittedName>
</protein>
<evidence type="ECO:0000313" key="3">
    <source>
        <dbReference type="Proteomes" id="UP000321922"/>
    </source>
</evidence>
<reference evidence="2 3" key="1">
    <citation type="submission" date="2019-07" db="EMBL/GenBank/DDBJ databases">
        <title>Whole genome shotgun sequence of Vibrio sagamiensis NBRC 104589.</title>
        <authorList>
            <person name="Hosoyama A."/>
            <person name="Uohara A."/>
            <person name="Ohji S."/>
            <person name="Ichikawa N."/>
        </authorList>
    </citation>
    <scope>NUCLEOTIDE SEQUENCE [LARGE SCALE GENOMIC DNA]</scope>
    <source>
        <strain evidence="2 3">NBRC 104589</strain>
    </source>
</reference>
<dbReference type="EMBL" id="BJXJ01000123">
    <property type="protein sequence ID" value="GEM77739.1"/>
    <property type="molecule type" value="Genomic_DNA"/>
</dbReference>
<proteinExistence type="predicted"/>
<comment type="caution">
    <text evidence="2">The sequence shown here is derived from an EMBL/GenBank/DDBJ whole genome shotgun (WGS) entry which is preliminary data.</text>
</comment>
<feature type="chain" id="PRO_5022015215" evidence="1">
    <location>
        <begin position="26"/>
        <end position="119"/>
    </location>
</feature>
<organism evidence="2 3">
    <name type="scientific">Vibrio sagamiensis NBRC 104589</name>
    <dbReference type="NCBI Taxonomy" id="1219064"/>
    <lineage>
        <taxon>Bacteria</taxon>
        <taxon>Pseudomonadati</taxon>
        <taxon>Pseudomonadota</taxon>
        <taxon>Gammaproteobacteria</taxon>
        <taxon>Vibrionales</taxon>
        <taxon>Vibrionaceae</taxon>
        <taxon>Vibrio</taxon>
    </lineage>
</organism>
<name>A0A511QKB6_9VIBR</name>
<keyword evidence="1" id="KW-0732">Signal</keyword>
<gene>
    <name evidence="2" type="ORF">VSA01S_38510</name>
</gene>
<dbReference type="AlphaFoldDB" id="A0A511QKB6"/>